<evidence type="ECO:0000313" key="11">
    <source>
        <dbReference type="Proteomes" id="UP001597296"/>
    </source>
</evidence>
<dbReference type="SUPFAM" id="SSF48452">
    <property type="entry name" value="TPR-like"/>
    <property type="match status" value="1"/>
</dbReference>
<proteinExistence type="inferred from homology"/>
<dbReference type="PANTHER" id="PTHR44998:SF1">
    <property type="entry name" value="UDP-N-ACETYLGLUCOSAMINE--PEPTIDE N-ACETYLGLUCOSAMINYLTRANSFERASE 110 KDA SUBUNIT"/>
    <property type="match status" value="1"/>
</dbReference>
<comment type="similarity">
    <text evidence="2">Belongs to the glycosyltransferase 41 family. O-GlcNAc transferase subfamily.</text>
</comment>
<feature type="domain" description="O-GlcNAc transferase C-terminal" evidence="9">
    <location>
        <begin position="240"/>
        <end position="391"/>
    </location>
</feature>
<sequence>MTRDVLTPTLLQSMARTLSLMDLIKSAETLKATGQTDSIVTLYATWVEHNADHPLLYAALFNYAVILTELGRIDTARDCLERAVALNPDFLPAAINLGRVYEIQGATAVAVVQWSSVLQKLALLNGGAVTHKITALNQIARTLETAAQDDSAEEMLRQSLEIDPSQREVAQHYIALRQRQCEWPVMVPWERVGHDTLMRGLSPLSAAALADDPLLHLAVAAHYNKVDVGDPQAPITAWPRAAAHQGPLRIGYLSSDLREHAVGQLMAEVPVLHDRARVELFAYYCGPHSSDPMHDAFKTAFDHWLDINALDDATVARRMVEDGIQILVDLNGYTREARHRLLALRPAPVIVNWLGYPGTLASPYHHYLIADAWIIPPEDEIHYSEKVVRLPCYQPNNRQRRAAPHRPGRAELGLPEQGLVYCCFNGSHKITRFMFERWLLILSQVPDSVLWLLGGSEGAQQRLRDHAAAHGIDPARLVFADKRVNAEHLARYPAADLFLDTSPYGAHTTASDALWMGVPVLTLAGRSFAARVCGSLVRAAGLPELVCDDATAYVEQAIALGRDRARLQALRDRLVAGRDQCVLFDTPALVAALEARYHEMWADCQAGRLPRPDLANLDVYLEIGAATHYDETDLQTVEDYHGWWRDRLRRRHRVRPIAADARLFPPSLAAEA</sequence>
<dbReference type="EC" id="2.4.1.255" evidence="3"/>
<dbReference type="PROSITE" id="PS50005">
    <property type="entry name" value="TPR"/>
    <property type="match status" value="1"/>
</dbReference>
<evidence type="ECO:0000313" key="10">
    <source>
        <dbReference type="EMBL" id="MFD2233326.1"/>
    </source>
</evidence>
<dbReference type="InterPro" id="IPR011990">
    <property type="entry name" value="TPR-like_helical_dom_sf"/>
</dbReference>
<feature type="domain" description="O-GlcNAc transferase C-terminal" evidence="9">
    <location>
        <begin position="409"/>
        <end position="589"/>
    </location>
</feature>
<evidence type="ECO:0000256" key="7">
    <source>
        <dbReference type="ARBA" id="ARBA00022803"/>
    </source>
</evidence>
<reference evidence="11" key="1">
    <citation type="journal article" date="2019" name="Int. J. Syst. Evol. Microbiol.">
        <title>The Global Catalogue of Microorganisms (GCM) 10K type strain sequencing project: providing services to taxonomists for standard genome sequencing and annotation.</title>
        <authorList>
            <consortium name="The Broad Institute Genomics Platform"/>
            <consortium name="The Broad Institute Genome Sequencing Center for Infectious Disease"/>
            <person name="Wu L."/>
            <person name="Ma J."/>
        </authorList>
    </citation>
    <scope>NUCLEOTIDE SEQUENCE [LARGE SCALE GENOMIC DNA]</scope>
    <source>
        <strain evidence="11">KCTC 15012</strain>
    </source>
</reference>
<dbReference type="InterPro" id="IPR019734">
    <property type="entry name" value="TPR_rpt"/>
</dbReference>
<name>A0ABW5C8U9_9PROT</name>
<dbReference type="Pfam" id="PF13844">
    <property type="entry name" value="Glyco_transf_41"/>
    <property type="match status" value="2"/>
</dbReference>
<dbReference type="Gene3D" id="3.40.50.11380">
    <property type="match status" value="1"/>
</dbReference>
<dbReference type="InterPro" id="IPR013105">
    <property type="entry name" value="TPR_2"/>
</dbReference>
<dbReference type="InterPro" id="IPR029489">
    <property type="entry name" value="OGT/SEC/SPY_C"/>
</dbReference>
<evidence type="ECO:0000256" key="5">
    <source>
        <dbReference type="ARBA" id="ARBA00022679"/>
    </source>
</evidence>
<evidence type="ECO:0000256" key="8">
    <source>
        <dbReference type="PROSITE-ProRule" id="PRU00339"/>
    </source>
</evidence>
<keyword evidence="6" id="KW-0677">Repeat</keyword>
<dbReference type="Pfam" id="PF07719">
    <property type="entry name" value="TPR_2"/>
    <property type="match status" value="1"/>
</dbReference>
<feature type="repeat" description="TPR" evidence="8">
    <location>
        <begin position="57"/>
        <end position="90"/>
    </location>
</feature>
<dbReference type="SMART" id="SM00028">
    <property type="entry name" value="TPR"/>
    <property type="match status" value="2"/>
</dbReference>
<evidence type="ECO:0000256" key="2">
    <source>
        <dbReference type="ARBA" id="ARBA00005386"/>
    </source>
</evidence>
<keyword evidence="11" id="KW-1185">Reference proteome</keyword>
<dbReference type="Gene3D" id="3.40.50.2000">
    <property type="entry name" value="Glycogen Phosphorylase B"/>
    <property type="match status" value="1"/>
</dbReference>
<keyword evidence="4" id="KW-0328">Glycosyltransferase</keyword>
<evidence type="ECO:0000256" key="3">
    <source>
        <dbReference type="ARBA" id="ARBA00011970"/>
    </source>
</evidence>
<evidence type="ECO:0000256" key="1">
    <source>
        <dbReference type="ARBA" id="ARBA00004922"/>
    </source>
</evidence>
<dbReference type="Pfam" id="PF13181">
    <property type="entry name" value="TPR_8"/>
    <property type="match status" value="1"/>
</dbReference>
<keyword evidence="7 8" id="KW-0802">TPR repeat</keyword>
<protein>
    <recommendedName>
        <fullName evidence="3">protein O-GlcNAc transferase</fullName>
        <ecNumber evidence="3">2.4.1.255</ecNumber>
    </recommendedName>
</protein>
<dbReference type="RefSeq" id="WP_377315104.1">
    <property type="nucleotide sequence ID" value="NZ_JBHUIY010000008.1"/>
</dbReference>
<evidence type="ECO:0000256" key="6">
    <source>
        <dbReference type="ARBA" id="ARBA00022737"/>
    </source>
</evidence>
<organism evidence="10 11">
    <name type="scientific">Phaeospirillum tilakii</name>
    <dbReference type="NCBI Taxonomy" id="741673"/>
    <lineage>
        <taxon>Bacteria</taxon>
        <taxon>Pseudomonadati</taxon>
        <taxon>Pseudomonadota</taxon>
        <taxon>Alphaproteobacteria</taxon>
        <taxon>Rhodospirillales</taxon>
        <taxon>Rhodospirillaceae</taxon>
        <taxon>Phaeospirillum</taxon>
    </lineage>
</organism>
<accession>A0ABW5C8U9</accession>
<comment type="pathway">
    <text evidence="1">Protein modification; protein glycosylation.</text>
</comment>
<evidence type="ECO:0000256" key="4">
    <source>
        <dbReference type="ARBA" id="ARBA00022676"/>
    </source>
</evidence>
<dbReference type="Gene3D" id="1.25.40.10">
    <property type="entry name" value="Tetratricopeptide repeat domain"/>
    <property type="match status" value="1"/>
</dbReference>
<dbReference type="PANTHER" id="PTHR44998">
    <property type="match status" value="1"/>
</dbReference>
<keyword evidence="5" id="KW-0808">Transferase</keyword>
<dbReference type="EMBL" id="JBHUIY010000008">
    <property type="protein sequence ID" value="MFD2233326.1"/>
    <property type="molecule type" value="Genomic_DNA"/>
</dbReference>
<comment type="caution">
    <text evidence="10">The sequence shown here is derived from an EMBL/GenBank/DDBJ whole genome shotgun (WGS) entry which is preliminary data.</text>
</comment>
<gene>
    <name evidence="10" type="ORF">ACFSNB_05870</name>
</gene>
<dbReference type="Proteomes" id="UP001597296">
    <property type="component" value="Unassembled WGS sequence"/>
</dbReference>
<evidence type="ECO:0000259" key="9">
    <source>
        <dbReference type="Pfam" id="PF13844"/>
    </source>
</evidence>